<evidence type="ECO:0000313" key="2">
    <source>
        <dbReference type="Proteomes" id="UP000019149"/>
    </source>
</evidence>
<dbReference type="CTD" id="36339390"/>
<protein>
    <submittedName>
        <fullName evidence="1">Uncharacterized protein</fullName>
    </submittedName>
</protein>
<dbReference type="GeneID" id="36339390"/>
<proteinExistence type="predicted"/>
<gene>
    <name evidence="1" type="ORF">EGR_03675</name>
</gene>
<reference evidence="1 2" key="1">
    <citation type="journal article" date="2013" name="Nat. Genet.">
        <title>The genome of the hydatid tapeworm Echinococcus granulosus.</title>
        <authorList>
            <person name="Zheng H."/>
            <person name="Zhang W."/>
            <person name="Zhang L."/>
            <person name="Zhang Z."/>
            <person name="Li J."/>
            <person name="Lu G."/>
            <person name="Zhu Y."/>
            <person name="Wang Y."/>
            <person name="Huang Y."/>
            <person name="Liu J."/>
            <person name="Kang H."/>
            <person name="Chen J."/>
            <person name="Wang L."/>
            <person name="Chen A."/>
            <person name="Yu S."/>
            <person name="Gao Z."/>
            <person name="Jin L."/>
            <person name="Gu W."/>
            <person name="Wang Z."/>
            <person name="Zhao L."/>
            <person name="Shi B."/>
            <person name="Wen H."/>
            <person name="Lin R."/>
            <person name="Jones M.K."/>
            <person name="Brejova B."/>
            <person name="Vinar T."/>
            <person name="Zhao G."/>
            <person name="McManus D.P."/>
            <person name="Chen Z."/>
            <person name="Zhou Y."/>
            <person name="Wang S."/>
        </authorList>
    </citation>
    <scope>NUCLEOTIDE SEQUENCE [LARGE SCALE GENOMIC DNA]</scope>
</reference>
<name>W6UIR0_ECHGR</name>
<dbReference type="Proteomes" id="UP000019149">
    <property type="component" value="Unassembled WGS sequence"/>
</dbReference>
<dbReference type="RefSeq" id="XP_024352581.1">
    <property type="nucleotide sequence ID" value="XM_024492924.1"/>
</dbReference>
<comment type="caution">
    <text evidence="1">The sequence shown here is derived from an EMBL/GenBank/DDBJ whole genome shotgun (WGS) entry which is preliminary data.</text>
</comment>
<accession>W6UIR0</accession>
<dbReference type="KEGG" id="egl:EGR_03675"/>
<sequence>MDRCICILEVQQWSTRSGTSPGGVVFLLLPLTQFDINLSKCQHSAGDVLPSIDSRFPHAFQIYLRRQVSLPGYPTPTQRHPQKVSVFLSFCPPLRSTNQPADHPTEPHKQDRLWAELTDGCQHMFLLLPIHLLWPPFIHTPNICQEGKILVTPVSFHIQVVEMCQFFPVDPVKNVFVPTNVNVFVTKQETALGIAI</sequence>
<evidence type="ECO:0000313" key="1">
    <source>
        <dbReference type="EMBL" id="EUB61385.1"/>
    </source>
</evidence>
<organism evidence="1 2">
    <name type="scientific">Echinococcus granulosus</name>
    <name type="common">Hydatid tapeworm</name>
    <dbReference type="NCBI Taxonomy" id="6210"/>
    <lineage>
        <taxon>Eukaryota</taxon>
        <taxon>Metazoa</taxon>
        <taxon>Spiralia</taxon>
        <taxon>Lophotrochozoa</taxon>
        <taxon>Platyhelminthes</taxon>
        <taxon>Cestoda</taxon>
        <taxon>Eucestoda</taxon>
        <taxon>Cyclophyllidea</taxon>
        <taxon>Taeniidae</taxon>
        <taxon>Echinococcus</taxon>
        <taxon>Echinococcus granulosus group</taxon>
    </lineage>
</organism>
<dbReference type="AlphaFoldDB" id="W6UIR0"/>
<keyword evidence="2" id="KW-1185">Reference proteome</keyword>
<dbReference type="EMBL" id="APAU02000020">
    <property type="protein sequence ID" value="EUB61385.1"/>
    <property type="molecule type" value="Genomic_DNA"/>
</dbReference>